<gene>
    <name evidence="2" type="ORF">IAB31_05710</name>
</gene>
<name>A0A9D1ABW0_9FIRM</name>
<reference evidence="2" key="1">
    <citation type="submission" date="2020-10" db="EMBL/GenBank/DDBJ databases">
        <authorList>
            <person name="Gilroy R."/>
        </authorList>
    </citation>
    <scope>NUCLEOTIDE SEQUENCE</scope>
    <source>
        <strain evidence="2">ChiSjej4B22-8148</strain>
    </source>
</reference>
<dbReference type="InterPro" id="IPR029002">
    <property type="entry name" value="PLPC/GPLD1"/>
</dbReference>
<dbReference type="Pfam" id="PF00882">
    <property type="entry name" value="Zn_dep_PLPC"/>
    <property type="match status" value="1"/>
</dbReference>
<sequence>MRKKSHICLAGYLADEFQAPDLMRYRKAFCFGSILPDLNPGMVTSPHEFETTFDGIKELICRLTSEWDGSEYKERAFWRGLGVVMHYLADYFTFPHNTSFQGSLKDHCLYERDLKHQLRGYVKTPEARCVFHIQKLEAGRCRDEQELFEYIQESHRRYMQEEHSPLEDCRWIARLCSRVFMSVICLAENQVYQTIPGALAESA</sequence>
<organism evidence="2 3">
    <name type="scientific">Candidatus Choladousia intestinavium</name>
    <dbReference type="NCBI Taxonomy" id="2840727"/>
    <lineage>
        <taxon>Bacteria</taxon>
        <taxon>Bacillati</taxon>
        <taxon>Bacillota</taxon>
        <taxon>Clostridia</taxon>
        <taxon>Lachnospirales</taxon>
        <taxon>Lachnospiraceae</taxon>
        <taxon>Lachnospiraceae incertae sedis</taxon>
        <taxon>Candidatus Choladousia</taxon>
    </lineage>
</organism>
<dbReference type="Proteomes" id="UP000886757">
    <property type="component" value="Unassembled WGS sequence"/>
</dbReference>
<dbReference type="AlphaFoldDB" id="A0A9D1ABW0"/>
<protein>
    <submittedName>
        <fullName evidence="2">Zinc dependent phospholipase C family protein</fullName>
    </submittedName>
</protein>
<accession>A0A9D1ABW0</accession>
<feature type="domain" description="Phospholipase C/D" evidence="1">
    <location>
        <begin position="6"/>
        <end position="163"/>
    </location>
</feature>
<reference evidence="2" key="2">
    <citation type="journal article" date="2021" name="PeerJ">
        <title>Extensive microbial diversity within the chicken gut microbiome revealed by metagenomics and culture.</title>
        <authorList>
            <person name="Gilroy R."/>
            <person name="Ravi A."/>
            <person name="Getino M."/>
            <person name="Pursley I."/>
            <person name="Horton D.L."/>
            <person name="Alikhan N.F."/>
            <person name="Baker D."/>
            <person name="Gharbi K."/>
            <person name="Hall N."/>
            <person name="Watson M."/>
            <person name="Adriaenssens E.M."/>
            <person name="Foster-Nyarko E."/>
            <person name="Jarju S."/>
            <person name="Secka A."/>
            <person name="Antonio M."/>
            <person name="Oren A."/>
            <person name="Chaudhuri R.R."/>
            <person name="La Ragione R."/>
            <person name="Hildebrand F."/>
            <person name="Pallen M.J."/>
        </authorList>
    </citation>
    <scope>NUCLEOTIDE SEQUENCE</scope>
    <source>
        <strain evidence="2">ChiSjej4B22-8148</strain>
    </source>
</reference>
<evidence type="ECO:0000313" key="3">
    <source>
        <dbReference type="Proteomes" id="UP000886757"/>
    </source>
</evidence>
<comment type="caution">
    <text evidence="2">The sequence shown here is derived from an EMBL/GenBank/DDBJ whole genome shotgun (WGS) entry which is preliminary data.</text>
</comment>
<evidence type="ECO:0000313" key="2">
    <source>
        <dbReference type="EMBL" id="HIR13403.1"/>
    </source>
</evidence>
<evidence type="ECO:0000259" key="1">
    <source>
        <dbReference type="Pfam" id="PF00882"/>
    </source>
</evidence>
<dbReference type="EMBL" id="DVGK01000063">
    <property type="protein sequence ID" value="HIR13403.1"/>
    <property type="molecule type" value="Genomic_DNA"/>
</dbReference>
<proteinExistence type="predicted"/>